<dbReference type="STRING" id="1177154.Y5S_02475"/>
<keyword evidence="1" id="KW-0812">Transmembrane</keyword>
<keyword evidence="3" id="KW-1185">Reference proteome</keyword>
<dbReference type="OrthoDB" id="6184036at2"/>
<gene>
    <name evidence="2" type="ORF">Y5S_02475</name>
</gene>
<dbReference type="eggNOG" id="ENOG5033E36">
    <property type="taxonomic scope" value="Bacteria"/>
</dbReference>
<dbReference type="EMBL" id="ARXV01000010">
    <property type="protein sequence ID" value="KGD64173.1"/>
    <property type="molecule type" value="Genomic_DNA"/>
</dbReference>
<comment type="caution">
    <text evidence="2">The sequence shown here is derived from an EMBL/GenBank/DDBJ whole genome shotgun (WGS) entry which is preliminary data.</text>
</comment>
<keyword evidence="1" id="KW-1133">Transmembrane helix</keyword>
<accession>A0A095TP57</accession>
<dbReference type="RefSeq" id="WP_035233427.1">
    <property type="nucleotide sequence ID" value="NZ_ARXV01000010.1"/>
</dbReference>
<keyword evidence="1" id="KW-0472">Membrane</keyword>
<evidence type="ECO:0000313" key="3">
    <source>
        <dbReference type="Proteomes" id="UP000029444"/>
    </source>
</evidence>
<feature type="transmembrane region" description="Helical" evidence="1">
    <location>
        <begin position="50"/>
        <end position="70"/>
    </location>
</feature>
<dbReference type="AlphaFoldDB" id="A0A095TP57"/>
<dbReference type="Proteomes" id="UP000029444">
    <property type="component" value="Unassembled WGS sequence"/>
</dbReference>
<protein>
    <submittedName>
        <fullName evidence="2">Uncharacterized protein</fullName>
    </submittedName>
</protein>
<name>A0A095TP57_9GAMM</name>
<feature type="transmembrane region" description="Helical" evidence="1">
    <location>
        <begin position="7"/>
        <end position="24"/>
    </location>
</feature>
<organism evidence="2 3">
    <name type="scientific">Alcanivorax nanhaiticus</name>
    <dbReference type="NCBI Taxonomy" id="1177154"/>
    <lineage>
        <taxon>Bacteria</taxon>
        <taxon>Pseudomonadati</taxon>
        <taxon>Pseudomonadota</taxon>
        <taxon>Gammaproteobacteria</taxon>
        <taxon>Oceanospirillales</taxon>
        <taxon>Alcanivoracaceae</taxon>
        <taxon>Alcanivorax</taxon>
    </lineage>
</organism>
<reference evidence="2 3" key="1">
    <citation type="submission" date="2012-09" db="EMBL/GenBank/DDBJ databases">
        <title>Genome Sequence of alkane-degrading Bacterium Alcanivorax sp. 19-m-6.</title>
        <authorList>
            <person name="Lai Q."/>
            <person name="Shao Z."/>
        </authorList>
    </citation>
    <scope>NUCLEOTIDE SEQUENCE [LARGE SCALE GENOMIC DNA]</scope>
    <source>
        <strain evidence="2 3">19-m-6</strain>
    </source>
</reference>
<sequence length="71" mass="7963">MQIAEQICLVLGLGVVGFSYLSYWRRTGDARGILAFWRKGMALDVREFKMQRAGICLLLLAVVLRFTGALV</sequence>
<evidence type="ECO:0000313" key="2">
    <source>
        <dbReference type="EMBL" id="KGD64173.1"/>
    </source>
</evidence>
<proteinExistence type="predicted"/>
<dbReference type="PATRIC" id="fig|1177154.3.peg.2511"/>
<evidence type="ECO:0000256" key="1">
    <source>
        <dbReference type="SAM" id="Phobius"/>
    </source>
</evidence>